<protein>
    <submittedName>
        <fullName evidence="1">Aspartyl/glutamyl-tRNA(Asn/Gln) amidotransferase subunit C</fullName>
    </submittedName>
</protein>
<gene>
    <name evidence="1" type="ORF">UW25_C0004G0131</name>
</gene>
<evidence type="ECO:0000313" key="1">
    <source>
        <dbReference type="EMBL" id="KKT36803.1"/>
    </source>
</evidence>
<dbReference type="GO" id="GO:0006450">
    <property type="term" value="P:regulation of translational fidelity"/>
    <property type="evidence" value="ECO:0007669"/>
    <property type="project" value="InterPro"/>
</dbReference>
<dbReference type="InterPro" id="IPR003837">
    <property type="entry name" value="GatC"/>
</dbReference>
<name>A0A837I9M7_9BACT</name>
<dbReference type="Pfam" id="PF02686">
    <property type="entry name" value="GatC"/>
    <property type="match status" value="1"/>
</dbReference>
<dbReference type="GO" id="GO:0016740">
    <property type="term" value="F:transferase activity"/>
    <property type="evidence" value="ECO:0007669"/>
    <property type="project" value="UniProtKB-KW"/>
</dbReference>
<dbReference type="InterPro" id="IPR036113">
    <property type="entry name" value="Asp/Glu-ADT_sf_sub_c"/>
</dbReference>
<dbReference type="SUPFAM" id="SSF141000">
    <property type="entry name" value="Glu-tRNAGln amidotransferase C subunit"/>
    <property type="match status" value="1"/>
</dbReference>
<proteinExistence type="predicted"/>
<evidence type="ECO:0000313" key="2">
    <source>
        <dbReference type="Proteomes" id="UP000033815"/>
    </source>
</evidence>
<comment type="caution">
    <text evidence="1">The sequence shown here is derived from an EMBL/GenBank/DDBJ whole genome shotgun (WGS) entry which is preliminary data.</text>
</comment>
<sequence length="104" mass="11241">MAIELKDVEHLAGLARIAVSDSEKELLRHDLEEILAYVSQVTKVTAELGAPEAGLPEIALATSGELRNVMREDGEPHAGGVFTEDILKQAPAREGNRISVKKIL</sequence>
<dbReference type="Proteomes" id="UP000033815">
    <property type="component" value="Unassembled WGS sequence"/>
</dbReference>
<dbReference type="Gene3D" id="1.10.20.60">
    <property type="entry name" value="Glu-tRNAGln amidotransferase C subunit, N-terminal domain"/>
    <property type="match status" value="1"/>
</dbReference>
<reference evidence="1 2" key="1">
    <citation type="journal article" date="2015" name="Nature">
        <title>rRNA introns, odd ribosomes, and small enigmatic genomes across a large radiation of phyla.</title>
        <authorList>
            <person name="Brown C.T."/>
            <person name="Hug L.A."/>
            <person name="Thomas B.C."/>
            <person name="Sharon I."/>
            <person name="Castelle C.J."/>
            <person name="Singh A."/>
            <person name="Wilkins M.J."/>
            <person name="Williams K.H."/>
            <person name="Banfield J.F."/>
        </authorList>
    </citation>
    <scope>NUCLEOTIDE SEQUENCE [LARGE SCALE GENOMIC DNA]</scope>
</reference>
<dbReference type="AlphaFoldDB" id="A0A837I9M7"/>
<keyword evidence="1" id="KW-0808">Transferase</keyword>
<accession>A0A837I9M7</accession>
<organism evidence="1 2">
    <name type="scientific">Candidatus Nomurabacteria bacterium GW2011_GWB1_44_12</name>
    <dbReference type="NCBI Taxonomy" id="1618748"/>
    <lineage>
        <taxon>Bacteria</taxon>
        <taxon>Candidatus Nomuraibacteriota</taxon>
    </lineage>
</organism>
<dbReference type="EMBL" id="LCHP01000004">
    <property type="protein sequence ID" value="KKT36803.1"/>
    <property type="molecule type" value="Genomic_DNA"/>
</dbReference>